<dbReference type="EMBL" id="CP000816">
    <property type="protein sequence ID" value="ABU82436.1"/>
    <property type="molecule type" value="Genomic_DNA"/>
</dbReference>
<keyword evidence="2" id="KW-0413">Isomerase</keyword>
<dbReference type="GO" id="GO:0001522">
    <property type="term" value="P:pseudouridine synthesis"/>
    <property type="evidence" value="ECO:0007669"/>
    <property type="project" value="InterPro"/>
</dbReference>
<dbReference type="InterPro" id="IPR001656">
    <property type="entry name" value="PsdUridine_synth_TruD"/>
</dbReference>
<dbReference type="InterPro" id="IPR042214">
    <property type="entry name" value="TruD_catalytic"/>
</dbReference>
<evidence type="ECO:0000259" key="3">
    <source>
        <dbReference type="PROSITE" id="PS50984"/>
    </source>
</evidence>
<dbReference type="KEGG" id="iho:Igni_1260"/>
<dbReference type="PANTHER" id="PTHR13326:SF21">
    <property type="entry name" value="PSEUDOURIDYLATE SYNTHASE PUS7L"/>
    <property type="match status" value="1"/>
</dbReference>
<feature type="domain" description="TRUD" evidence="3">
    <location>
        <begin position="144"/>
        <end position="345"/>
    </location>
</feature>
<accession>A8ABY4</accession>
<gene>
    <name evidence="4" type="ordered locus">Igni_1260</name>
</gene>
<dbReference type="GO" id="GO:0009982">
    <property type="term" value="F:pseudouridine synthase activity"/>
    <property type="evidence" value="ECO:0007669"/>
    <property type="project" value="InterPro"/>
</dbReference>
<evidence type="ECO:0000256" key="2">
    <source>
        <dbReference type="ARBA" id="ARBA00023235"/>
    </source>
</evidence>
<evidence type="ECO:0000313" key="5">
    <source>
        <dbReference type="Proteomes" id="UP000000262"/>
    </source>
</evidence>
<name>A8ABY4_IGNH4</name>
<dbReference type="SUPFAM" id="SSF55120">
    <property type="entry name" value="Pseudouridine synthase"/>
    <property type="match status" value="1"/>
</dbReference>
<sequence length="345" mass="39323">MRRPHPIDYYVGMTKYFLNLEACEGRVLRPKGFRVIELSEPSPGPSYVYLLLKEGIDTIHALREIRRRLGGKWYHLGLKDANGVTLQLLSSDVVSEGLQLRLRKGCLVLTPLGRGSINKARMWGNAFVIDLQCSKPHSLEGKVKVPGYFSYQRFGTARPVSHVVGKMILLERWEEAVEALLGEPTPWESEAARRVRLEYYSEGPRAYLRAPKFMDVERRVAFELLRGSSPKRALKKSGLTELFLHAYQSYLYNKRLSEFDDPCEGPEALPGPGAEGYEELLEEEGVTLELFKKFGLRAAPRRPCYETYVKSFARGDGRVTLIFKLPRGYYATSLLREIVRDPFAV</sequence>
<dbReference type="STRING" id="453591.Igni_1260"/>
<organism evidence="4 5">
    <name type="scientific">Ignicoccus hospitalis (strain KIN4/I / DSM 18386 / JCM 14125)</name>
    <dbReference type="NCBI Taxonomy" id="453591"/>
    <lineage>
        <taxon>Archaea</taxon>
        <taxon>Thermoproteota</taxon>
        <taxon>Thermoprotei</taxon>
        <taxon>Desulfurococcales</taxon>
        <taxon>Desulfurococcaceae</taxon>
        <taxon>Ignicoccus</taxon>
    </lineage>
</organism>
<dbReference type="InterPro" id="IPR011760">
    <property type="entry name" value="PsdUridine_synth_TruD_insert"/>
</dbReference>
<dbReference type="eggNOG" id="arCOG04252">
    <property type="taxonomic scope" value="Archaea"/>
</dbReference>
<dbReference type="PROSITE" id="PS50984">
    <property type="entry name" value="TRUD"/>
    <property type="match status" value="1"/>
</dbReference>
<dbReference type="GO" id="GO:0003723">
    <property type="term" value="F:RNA binding"/>
    <property type="evidence" value="ECO:0007669"/>
    <property type="project" value="InterPro"/>
</dbReference>
<proteinExistence type="inferred from homology"/>
<dbReference type="PANTHER" id="PTHR13326">
    <property type="entry name" value="TRNA PSEUDOURIDINE SYNTHASE D"/>
    <property type="match status" value="1"/>
</dbReference>
<dbReference type="AlphaFoldDB" id="A8ABY4"/>
<dbReference type="RefSeq" id="WP_012123400.1">
    <property type="nucleotide sequence ID" value="NC_009776.1"/>
</dbReference>
<dbReference type="Gene3D" id="3.30.2350.20">
    <property type="entry name" value="TruD, catalytic domain"/>
    <property type="match status" value="2"/>
</dbReference>
<dbReference type="HOGENOM" id="CLU_005281_4_1_2"/>
<keyword evidence="5" id="KW-1185">Reference proteome</keyword>
<dbReference type="OrthoDB" id="1798at2157"/>
<dbReference type="PhylomeDB" id="A8ABY4"/>
<comment type="similarity">
    <text evidence="1">Belongs to the pseudouridine synthase TruD family.</text>
</comment>
<evidence type="ECO:0000313" key="4">
    <source>
        <dbReference type="EMBL" id="ABU82436.1"/>
    </source>
</evidence>
<reference evidence="4 5" key="1">
    <citation type="journal article" date="2008" name="Genome Biol.">
        <title>A genomic analysis of the archaeal system Ignicoccus hospitalis-Nanoarchaeum equitans.</title>
        <authorList>
            <person name="Podar M."/>
            <person name="Anderson I."/>
            <person name="Makarova K.S."/>
            <person name="Elkins J.G."/>
            <person name="Ivanova N."/>
            <person name="Wall M.A."/>
            <person name="Lykidis A."/>
            <person name="Mavromatis K."/>
            <person name="Sun H."/>
            <person name="Hudson M.E."/>
            <person name="Chen W."/>
            <person name="Deciu C."/>
            <person name="Hutchison D."/>
            <person name="Eads J.R."/>
            <person name="Anderson A."/>
            <person name="Fernandes F."/>
            <person name="Szeto E."/>
            <person name="Lapidus A."/>
            <person name="Kyrpides N.C."/>
            <person name="Saier M.H.Jr."/>
            <person name="Richardson P.M."/>
            <person name="Rachel R."/>
            <person name="Huber H."/>
            <person name="Eisen J.A."/>
            <person name="Koonin E.V."/>
            <person name="Keller M."/>
            <person name="Stetter K.O."/>
        </authorList>
    </citation>
    <scope>NUCLEOTIDE SEQUENCE [LARGE SCALE GENOMIC DNA]</scope>
    <source>
        <strain evidence="5">KIN4/I / DSM 18386 / JCM 14125</strain>
    </source>
</reference>
<dbReference type="GeneID" id="5562504"/>
<dbReference type="Pfam" id="PF01142">
    <property type="entry name" value="TruD"/>
    <property type="match status" value="2"/>
</dbReference>
<protein>
    <submittedName>
        <fullName evidence="4">tRNA pseudouridine synthase D, TruD</fullName>
    </submittedName>
</protein>
<dbReference type="InterPro" id="IPR020103">
    <property type="entry name" value="PsdUridine_synth_cat_dom_sf"/>
</dbReference>
<dbReference type="Proteomes" id="UP000000262">
    <property type="component" value="Chromosome"/>
</dbReference>
<evidence type="ECO:0000256" key="1">
    <source>
        <dbReference type="ARBA" id="ARBA00007953"/>
    </source>
</evidence>